<dbReference type="Gene3D" id="1.20.58.360">
    <property type="entry name" value="Shigella T3SS effector IpaH defines"/>
    <property type="match status" value="1"/>
</dbReference>
<feature type="active site" description="Glycyl thioester intermediate" evidence="14">
    <location>
        <position position="1396"/>
    </location>
</feature>
<evidence type="ECO:0000256" key="6">
    <source>
        <dbReference type="ARBA" id="ARBA00022525"/>
    </source>
</evidence>
<proteinExistence type="inferred from homology"/>
<evidence type="ECO:0000313" key="17">
    <source>
        <dbReference type="EMBL" id="VVP11860.1"/>
    </source>
</evidence>
<comment type="PTM">
    <text evidence="14">Ubiquitinated in the presence of host E1 ubiquitin-activating enzyme, E2 ubiquitin-conjugating enzyme and ubiquitin.</text>
</comment>
<protein>
    <recommendedName>
        <fullName evidence="5">RING-type E3 ubiquitin transferase</fullName>
        <ecNumber evidence="5">2.3.2.27</ecNumber>
    </recommendedName>
</protein>
<dbReference type="Pfam" id="PF14496">
    <property type="entry name" value="NEL"/>
    <property type="match status" value="1"/>
</dbReference>
<comment type="catalytic activity">
    <reaction evidence="1">
        <text>S-ubiquitinyl-[E2 ubiquitin-conjugating enzyme]-L-cysteine + [acceptor protein]-L-lysine = [E2 ubiquitin-conjugating enzyme]-L-cysteine + N(6)-ubiquitinyl-[acceptor protein]-L-lysine.</text>
        <dbReference type="EC" id="2.3.2.27"/>
    </reaction>
</comment>
<evidence type="ECO:0000256" key="15">
    <source>
        <dbReference type="SAM" id="MobiDB-lite"/>
    </source>
</evidence>
<dbReference type="GO" id="GO:0005576">
    <property type="term" value="C:extracellular region"/>
    <property type="evidence" value="ECO:0007669"/>
    <property type="project" value="UniProtKB-SubCell"/>
</dbReference>
<comment type="subcellular location">
    <subcellularLocation>
        <location evidence="2">Host cytoplasm</location>
    </subcellularLocation>
    <subcellularLocation>
        <location evidence="3">Secreted</location>
    </subcellularLocation>
</comment>
<evidence type="ECO:0000256" key="9">
    <source>
        <dbReference type="ARBA" id="ARBA00022737"/>
    </source>
</evidence>
<keyword evidence="11 14" id="KW-0832">Ubl conjugation</keyword>
<evidence type="ECO:0000256" key="11">
    <source>
        <dbReference type="ARBA" id="ARBA00022843"/>
    </source>
</evidence>
<dbReference type="PROSITE" id="PS52053">
    <property type="entry name" value="NEL"/>
    <property type="match status" value="1"/>
</dbReference>
<keyword evidence="7" id="KW-0433">Leucine-rich repeat</keyword>
<evidence type="ECO:0000256" key="7">
    <source>
        <dbReference type="ARBA" id="ARBA00022614"/>
    </source>
</evidence>
<organism evidence="17 18">
    <name type="scientific">Pseudomonas fluorescens</name>
    <dbReference type="NCBI Taxonomy" id="294"/>
    <lineage>
        <taxon>Bacteria</taxon>
        <taxon>Pseudomonadati</taxon>
        <taxon>Pseudomonadota</taxon>
        <taxon>Gammaproteobacteria</taxon>
        <taxon>Pseudomonadales</taxon>
        <taxon>Pseudomonadaceae</taxon>
        <taxon>Pseudomonas</taxon>
    </lineage>
</organism>
<dbReference type="Pfam" id="PF20178">
    <property type="entry name" value="ToxA_N"/>
    <property type="match status" value="1"/>
</dbReference>
<keyword evidence="12" id="KW-0843">Virulence</keyword>
<dbReference type="EMBL" id="CABVIH010000016">
    <property type="protein sequence ID" value="VVP11860.1"/>
    <property type="molecule type" value="Genomic_DNA"/>
</dbReference>
<evidence type="ECO:0000256" key="13">
    <source>
        <dbReference type="ARBA" id="ARBA00023200"/>
    </source>
</evidence>
<dbReference type="InterPro" id="IPR003591">
    <property type="entry name" value="Leu-rich_rpt_typical-subtyp"/>
</dbReference>
<evidence type="ECO:0000256" key="1">
    <source>
        <dbReference type="ARBA" id="ARBA00000900"/>
    </source>
</evidence>
<reference evidence="17 18" key="1">
    <citation type="submission" date="2019-09" db="EMBL/GenBank/DDBJ databases">
        <authorList>
            <person name="Chandra G."/>
            <person name="Truman W A."/>
        </authorList>
    </citation>
    <scope>NUCLEOTIDE SEQUENCE [LARGE SCALE GENOMIC DNA]</scope>
    <source>
        <strain evidence="17">PS880</strain>
    </source>
</reference>
<feature type="region of interest" description="Disordered" evidence="15">
    <location>
        <begin position="1057"/>
        <end position="1076"/>
    </location>
</feature>
<dbReference type="SUPFAM" id="SSF52058">
    <property type="entry name" value="L domain-like"/>
    <property type="match status" value="1"/>
</dbReference>
<name>A0A5E7LCD5_PSEFL</name>
<gene>
    <name evidence="17" type="ORF">PS880_03357</name>
</gene>
<dbReference type="InterPro" id="IPR029487">
    <property type="entry name" value="NEL_dom"/>
</dbReference>
<dbReference type="PANTHER" id="PTHR47114">
    <property type="match status" value="1"/>
</dbReference>
<evidence type="ECO:0000313" key="18">
    <source>
        <dbReference type="Proteomes" id="UP000375525"/>
    </source>
</evidence>
<evidence type="ECO:0000256" key="10">
    <source>
        <dbReference type="ARBA" id="ARBA00022786"/>
    </source>
</evidence>
<dbReference type="InterPro" id="IPR051071">
    <property type="entry name" value="LRR-bact_E3_ubiq_ligases"/>
</dbReference>
<keyword evidence="10 14" id="KW-0833">Ubl conjugation pathway</keyword>
<dbReference type="GO" id="GO:0030430">
    <property type="term" value="C:host cell cytoplasm"/>
    <property type="evidence" value="ECO:0007669"/>
    <property type="project" value="UniProtKB-SubCell"/>
</dbReference>
<dbReference type="InterPro" id="IPR046673">
    <property type="entry name" value="ToxA_N"/>
</dbReference>
<dbReference type="Proteomes" id="UP000375525">
    <property type="component" value="Unassembled WGS sequence"/>
</dbReference>
<keyword evidence="8 14" id="KW-0808">Transferase</keyword>
<evidence type="ECO:0000256" key="14">
    <source>
        <dbReference type="PROSITE-ProRule" id="PRU01398"/>
    </source>
</evidence>
<dbReference type="GO" id="GO:0061630">
    <property type="term" value="F:ubiquitin protein ligase activity"/>
    <property type="evidence" value="ECO:0007669"/>
    <property type="project" value="UniProtKB-EC"/>
</dbReference>
<evidence type="ECO:0000256" key="4">
    <source>
        <dbReference type="ARBA" id="ARBA00009868"/>
    </source>
</evidence>
<dbReference type="OrthoDB" id="1467561at2"/>
<keyword evidence="13 14" id="KW-1035">Host cytoplasm</keyword>
<evidence type="ECO:0000256" key="3">
    <source>
        <dbReference type="ARBA" id="ARBA00004613"/>
    </source>
</evidence>
<keyword evidence="9" id="KW-0677">Repeat</keyword>
<dbReference type="PANTHER" id="PTHR47114:SF2">
    <property type="entry name" value="OLIGODENDROCYTE-MYELIN GLYCOPROTEIN"/>
    <property type="match status" value="1"/>
</dbReference>
<evidence type="ECO:0000256" key="2">
    <source>
        <dbReference type="ARBA" id="ARBA00004192"/>
    </source>
</evidence>
<feature type="domain" description="NEL" evidence="16">
    <location>
        <begin position="1311"/>
        <end position="1600"/>
    </location>
</feature>
<evidence type="ECO:0000256" key="12">
    <source>
        <dbReference type="ARBA" id="ARBA00023026"/>
    </source>
</evidence>
<evidence type="ECO:0000256" key="5">
    <source>
        <dbReference type="ARBA" id="ARBA00012483"/>
    </source>
</evidence>
<dbReference type="EC" id="2.3.2.27" evidence="5"/>
<dbReference type="InterPro" id="IPR032675">
    <property type="entry name" value="LRR_dom_sf"/>
</dbReference>
<dbReference type="SMART" id="SM00369">
    <property type="entry name" value="LRR_TYP"/>
    <property type="match status" value="3"/>
</dbReference>
<dbReference type="Gene3D" id="3.80.10.10">
    <property type="entry name" value="Ribonuclease Inhibitor"/>
    <property type="match status" value="1"/>
</dbReference>
<evidence type="ECO:0000259" key="16">
    <source>
        <dbReference type="PROSITE" id="PS52053"/>
    </source>
</evidence>
<keyword evidence="6 14" id="KW-0964">Secreted</keyword>
<dbReference type="RefSeq" id="WP_150780624.1">
    <property type="nucleotide sequence ID" value="NZ_CABVIH010000016.1"/>
</dbReference>
<sequence length="1600" mass="178327">MSDKDSLTPAPRPFSDTDRLSALIDMTGDLESAETLQKTLSVELTEAAPEQIAAFASAMRELHASQLKVQPTLDALKPLYEFCRVELTQALTKQFAVAFDVEKDGIELPGFDCGCPGSTEPDDVAKQKVIAKRNLLLAAMHNFTEDETADDGFPPGGIVRVVSTPEGLPKLTPSAFANVCRDLDLGKRYQTHLETTFKPASVSADIRQLKMSALKVDAHAALLKGHIGDSAFQMLQSLESNSGAGNASGMKSILYDNSLVHVQGLELFGTCIWGVVIFSKRSLKDHPVDGCVVYMPNEPTRPLYEYSTFVLFEHYLTQHLKVRTYADFFSGYIDESKKADFYTSVTQQKASNLQTPPIPAMLFSFLYQSQVTKMQSDALVLAVPTAEVDAETRRKRLEEYEEAGLLIANIAGFFVPVLGQLMMGVAVGQLLGEVYDGIEDWRHNDRADAMAHLLNVAENIAMMAAFAAGSKVIGSLVKRTVEQHPDFFGRFTTINNAAGKPRLWLSDGTPYRKPLMTDVIADGEGIYRVNEQRFIKIEDALYEIEFDTTLATWRVRHPYRPAAFSPFVEHNGEGGWRFAHEQPEEWTSGLYVLKRIDPGLAAFDEGRLEALRKITDTSISRLHYLAEENRGLPARFKDSVERFRIEQKLTDFIADMEKGDTRRAEYAQEQLHTLPSLRGWPADRYIEVLDNEGKITAMYPPTTLVPDEELSVEVTEAQLARGELLDMVVAGLYQSEIEGLLGKNVAKSTESGLLAKKIGTVVRADRKALFKHLYQRYDQNTVSHIQKIRSVFPELPAGLAQEMIAASTTAERLHLRATGRIPMGLAQNVRQMLADIRLDRALAGFSLPEIADTDTRKLAIPLLSRLRGWSNDVRIELREGSPTGTLTASVGNENAALKRVIISTASGHEAFGSDGKSLGAASGAKSLYSAILCVLPLEKRTAMGIAGIGDSDAWRLRDHLLGKGVEDRAIAERLFSGAAIEEAAPSGDCLQADEPAPGSLHPRALVRKVRKLYPLFTDAQARTFLDGLGSDHLTRAREVRNRQQALKKLRSVLSTWRADESGPRSPTESLSERRQSRLQVSDMIEKSWRRLFFVRNEKGISVPGLNLNEMRVGKLPILPPEVTFDHVQYLSIKDMELDNDVAYFLKAFKNLESLELDANKLTLLPEILSQMPSLKHLSLANNDLQLTEQTLKKLNGMRTLETLKLNANRRLSATLDVGRLFDLRYLSLRDTRATEMPKNLARLPNLDRVDLRDNEIKELPDWLFGSTRRFSETLNLRHNPLSENSQTLLEQYRERVGVGMGYLEDDIARLNEQQARERWLPDEWASTARTATWTAFKDDPASDGLFRLLAELGDTADAEYVREDMTRRVWSVLDAAQSNTSLREQVFELAANPINCTDAAALNFSHLEVATEVDKVINPIGNVRSTAAGLLKLGRGLFRLEELEMIAQSHIKRDPKADPLEVSLAYRTGLATTLDLPGQPTHMRYASLSGVKQADLDKAEGKLKSAELSPQFKKFLIRQPFWTDYLSRHYPGRFASISATYPPKLQAVFDKAESLKTADYLSQVSVIKTEKETAENAVFERLTEDVMKMVELGTCSLADS</sequence>
<accession>A0A5E7LCD5</accession>
<dbReference type="GO" id="GO:0016567">
    <property type="term" value="P:protein ubiquitination"/>
    <property type="evidence" value="ECO:0007669"/>
    <property type="project" value="InterPro"/>
</dbReference>
<evidence type="ECO:0000256" key="8">
    <source>
        <dbReference type="ARBA" id="ARBA00022679"/>
    </source>
</evidence>
<comment type="similarity">
    <text evidence="4 14">Belongs to the LRR-containing bacterial E3 ligase family.</text>
</comment>